<dbReference type="OrthoDB" id="2333471at2759"/>
<name>A0A397T5P8_9GLOM</name>
<keyword evidence="1" id="KW-0238">DNA-binding</keyword>
<dbReference type="GO" id="GO:0003677">
    <property type="term" value="F:DNA binding"/>
    <property type="evidence" value="ECO:0007669"/>
    <property type="project" value="UniProtKB-UniRule"/>
</dbReference>
<evidence type="ECO:0000256" key="1">
    <source>
        <dbReference type="PROSITE-ProRule" id="PRU00267"/>
    </source>
</evidence>
<evidence type="ECO:0000313" key="3">
    <source>
        <dbReference type="EMBL" id="RIA90364.1"/>
    </source>
</evidence>
<feature type="domain" description="HMG box" evidence="2">
    <location>
        <begin position="18"/>
        <end position="76"/>
    </location>
</feature>
<dbReference type="Pfam" id="PF00505">
    <property type="entry name" value="HMG_box"/>
    <property type="match status" value="1"/>
</dbReference>
<dbReference type="AlphaFoldDB" id="A0A397T5P8"/>
<evidence type="ECO:0000313" key="4">
    <source>
        <dbReference type="Proteomes" id="UP000265703"/>
    </source>
</evidence>
<dbReference type="InterPro" id="IPR036910">
    <property type="entry name" value="HMG_box_dom_sf"/>
</dbReference>
<sequence>MPPLRPIRPISPPPPPMPQKNSNCYIIFYTDFYKKILDKEFPNLSPQEKAIKAGEKWNSLSDELKNSFIEYANNKRLLKNLGLSMKQQLVFNPKPKPKMDDLRIIFDDRCHKVVRSNEVPQENDDYICNKMFHEFINEDAYSNN</sequence>
<dbReference type="Gene3D" id="1.10.30.10">
    <property type="entry name" value="High mobility group box domain"/>
    <property type="match status" value="1"/>
</dbReference>
<protein>
    <recommendedName>
        <fullName evidence="2">HMG box domain-containing protein</fullName>
    </recommendedName>
</protein>
<comment type="caution">
    <text evidence="3">The sequence shown here is derived from an EMBL/GenBank/DDBJ whole genome shotgun (WGS) entry which is preliminary data.</text>
</comment>
<dbReference type="Proteomes" id="UP000265703">
    <property type="component" value="Unassembled WGS sequence"/>
</dbReference>
<evidence type="ECO:0000259" key="2">
    <source>
        <dbReference type="PROSITE" id="PS50118"/>
    </source>
</evidence>
<organism evidence="3 4">
    <name type="scientific">Glomus cerebriforme</name>
    <dbReference type="NCBI Taxonomy" id="658196"/>
    <lineage>
        <taxon>Eukaryota</taxon>
        <taxon>Fungi</taxon>
        <taxon>Fungi incertae sedis</taxon>
        <taxon>Mucoromycota</taxon>
        <taxon>Glomeromycotina</taxon>
        <taxon>Glomeromycetes</taxon>
        <taxon>Glomerales</taxon>
        <taxon>Glomeraceae</taxon>
        <taxon>Glomus</taxon>
    </lineage>
</organism>
<keyword evidence="1" id="KW-0539">Nucleus</keyword>
<reference evidence="3 4" key="1">
    <citation type="submission" date="2018-06" db="EMBL/GenBank/DDBJ databases">
        <title>Comparative genomics reveals the genomic features of Rhizophagus irregularis, R. cerebriforme, R. diaphanum and Gigaspora rosea, and their symbiotic lifestyle signature.</title>
        <authorList>
            <person name="Morin E."/>
            <person name="San Clemente H."/>
            <person name="Chen E.C.H."/>
            <person name="De La Providencia I."/>
            <person name="Hainaut M."/>
            <person name="Kuo A."/>
            <person name="Kohler A."/>
            <person name="Murat C."/>
            <person name="Tang N."/>
            <person name="Roy S."/>
            <person name="Loubradou J."/>
            <person name="Henrissat B."/>
            <person name="Grigoriev I.V."/>
            <person name="Corradi N."/>
            <person name="Roux C."/>
            <person name="Martin F.M."/>
        </authorList>
    </citation>
    <scope>NUCLEOTIDE SEQUENCE [LARGE SCALE GENOMIC DNA]</scope>
    <source>
        <strain evidence="3 4">DAOM 227022</strain>
    </source>
</reference>
<accession>A0A397T5P8</accession>
<dbReference type="GO" id="GO:0005634">
    <property type="term" value="C:nucleus"/>
    <property type="evidence" value="ECO:0007669"/>
    <property type="project" value="UniProtKB-UniRule"/>
</dbReference>
<dbReference type="SUPFAM" id="SSF47095">
    <property type="entry name" value="HMG-box"/>
    <property type="match status" value="1"/>
</dbReference>
<dbReference type="InterPro" id="IPR009071">
    <property type="entry name" value="HMG_box_dom"/>
</dbReference>
<gene>
    <name evidence="3" type="ORF">C1645_876149</name>
</gene>
<feature type="DNA-binding region" description="HMG box" evidence="1">
    <location>
        <begin position="18"/>
        <end position="76"/>
    </location>
</feature>
<proteinExistence type="predicted"/>
<dbReference type="CDD" id="cd00084">
    <property type="entry name" value="HMG-box_SF"/>
    <property type="match status" value="1"/>
</dbReference>
<keyword evidence="4" id="KW-1185">Reference proteome</keyword>
<dbReference type="SMART" id="SM00398">
    <property type="entry name" value="HMG"/>
    <property type="match status" value="1"/>
</dbReference>
<dbReference type="EMBL" id="QKYT01000184">
    <property type="protein sequence ID" value="RIA90364.1"/>
    <property type="molecule type" value="Genomic_DNA"/>
</dbReference>
<dbReference type="PROSITE" id="PS50118">
    <property type="entry name" value="HMG_BOX_2"/>
    <property type="match status" value="1"/>
</dbReference>